<feature type="transmembrane region" description="Helical" evidence="1">
    <location>
        <begin position="92"/>
        <end position="109"/>
    </location>
</feature>
<accession>A0ABR7PIR5</accession>
<protein>
    <submittedName>
        <fullName evidence="3">DUF3422 domain-containing protein</fullName>
    </submittedName>
</protein>
<feature type="transmembrane region" description="Helical" evidence="1">
    <location>
        <begin position="38"/>
        <end position="59"/>
    </location>
</feature>
<dbReference type="EMBL" id="VZQQ01000004">
    <property type="protein sequence ID" value="MBC8746227.1"/>
    <property type="molecule type" value="Genomic_DNA"/>
</dbReference>
<dbReference type="RefSeq" id="WP_187633337.1">
    <property type="nucleotide sequence ID" value="NZ_VZQQ01000004.1"/>
</dbReference>
<dbReference type="Proteomes" id="UP000736373">
    <property type="component" value="Unassembled WGS sequence"/>
</dbReference>
<dbReference type="InterPro" id="IPR037185">
    <property type="entry name" value="EmrE-like"/>
</dbReference>
<evidence type="ECO:0000313" key="4">
    <source>
        <dbReference type="Proteomes" id="UP000736373"/>
    </source>
</evidence>
<dbReference type="Gene3D" id="1.10.3730.20">
    <property type="match status" value="1"/>
</dbReference>
<keyword evidence="1" id="KW-0812">Transmembrane</keyword>
<evidence type="ECO:0000256" key="1">
    <source>
        <dbReference type="SAM" id="Phobius"/>
    </source>
</evidence>
<dbReference type="InterPro" id="IPR000620">
    <property type="entry name" value="EamA_dom"/>
</dbReference>
<keyword evidence="1" id="KW-1133">Transmembrane helix</keyword>
<dbReference type="Pfam" id="PF00892">
    <property type="entry name" value="EamA"/>
    <property type="match status" value="1"/>
</dbReference>
<gene>
    <name evidence="3" type="ORF">F6X42_06150</name>
</gene>
<reference evidence="3 4" key="1">
    <citation type="submission" date="2019-09" db="EMBL/GenBank/DDBJ databases">
        <title>Paraburkholderia podalyriae sp. nov., A South African Podalyria-associated rhizobium.</title>
        <authorList>
            <person name="Mavima L."/>
            <person name="Beukes C.W."/>
            <person name="Palmer M."/>
            <person name="De Meyer S.E."/>
            <person name="James E.K."/>
            <person name="Maluk M."/>
            <person name="Avontuur J.R."/>
            <person name="Chan W.Y."/>
            <person name="Venter S.N."/>
            <person name="Steenkamp E.T."/>
        </authorList>
    </citation>
    <scope>NUCLEOTIDE SEQUENCE [LARGE SCALE GENOMIC DNA]</scope>
    <source>
        <strain evidence="3 4">WC7.3b</strain>
    </source>
</reference>
<dbReference type="SUPFAM" id="SSF103481">
    <property type="entry name" value="Multidrug resistance efflux transporter EmrE"/>
    <property type="match status" value="1"/>
</dbReference>
<evidence type="ECO:0000259" key="2">
    <source>
        <dbReference type="Pfam" id="PF00892"/>
    </source>
</evidence>
<comment type="caution">
    <text evidence="3">The sequence shown here is derived from an EMBL/GenBank/DDBJ whole genome shotgun (WGS) entry which is preliminary data.</text>
</comment>
<evidence type="ECO:0000313" key="3">
    <source>
        <dbReference type="EMBL" id="MBC8746227.1"/>
    </source>
</evidence>
<sequence>MSLIALIASGMLSGLASVLLRLAALRAATPSVGEWVPLLLRVAAIGSYGVGFVLYALALRKASLGVAYPLMVAVSILVVLAFTALHEQMLKPTQLVGAVVILGGVWLVTRPA</sequence>
<feature type="transmembrane region" description="Helical" evidence="1">
    <location>
        <begin position="66"/>
        <end position="86"/>
    </location>
</feature>
<organism evidence="3 4">
    <name type="scientific">Paraburkholderia podalyriae</name>
    <dbReference type="NCBI Taxonomy" id="1938811"/>
    <lineage>
        <taxon>Bacteria</taxon>
        <taxon>Pseudomonadati</taxon>
        <taxon>Pseudomonadota</taxon>
        <taxon>Betaproteobacteria</taxon>
        <taxon>Burkholderiales</taxon>
        <taxon>Burkholderiaceae</taxon>
        <taxon>Paraburkholderia</taxon>
    </lineage>
</organism>
<proteinExistence type="predicted"/>
<name>A0ABR7PIR5_9BURK</name>
<keyword evidence="4" id="KW-1185">Reference proteome</keyword>
<keyword evidence="1" id="KW-0472">Membrane</keyword>
<feature type="domain" description="EamA" evidence="2">
    <location>
        <begin position="5"/>
        <end position="109"/>
    </location>
</feature>